<dbReference type="PANTHER" id="PTHR43761">
    <property type="entry name" value="D-ISOMER SPECIFIC 2-HYDROXYACID DEHYDROGENASE FAMILY PROTEIN (AFU_ORTHOLOGUE AFUA_1G13630)"/>
    <property type="match status" value="1"/>
</dbReference>
<keyword evidence="7" id="KW-0614">Plasmid</keyword>
<sequence>MSTDRKVVFTQNYLDGETTSFLRSHGCCLESPALPEGVAERNLSEDQLVELLQEAQGWIVGHPLITRSLLKRLPDLKVIARRGVGYERVDVQAVRDLGRVLAIGAGGNDASVADHTLGLILSVGSRLRDSQRRMEEGDWRILPSHDLNGKTVGILGFGRIAKSVVRRLSGFDARVLVCTRSPVETPDVTFVDFETLLRESDVLTLHAPLNENTRHIINGDTLARMKPGAILVNTARGGLVDDRALLSALESGQLLGAGLDVFESEAQPELKPVSEALIARPDVVTTPHAGASSMEGLARTNMVAARAVVAILDGHEPPPGTVIADGRTLAATA</sequence>
<dbReference type="InterPro" id="IPR036291">
    <property type="entry name" value="NAD(P)-bd_dom_sf"/>
</dbReference>
<dbReference type="PANTHER" id="PTHR43761:SF1">
    <property type="entry name" value="D-ISOMER SPECIFIC 2-HYDROXYACID DEHYDROGENASE CATALYTIC DOMAIN-CONTAINING PROTEIN-RELATED"/>
    <property type="match status" value="1"/>
</dbReference>
<dbReference type="Pfam" id="PF02826">
    <property type="entry name" value="2-Hacid_dh_C"/>
    <property type="match status" value="1"/>
</dbReference>
<keyword evidence="8" id="KW-1185">Reference proteome</keyword>
<accession>A0A859QU90</accession>
<dbReference type="PROSITE" id="PS00670">
    <property type="entry name" value="D_2_HYDROXYACID_DH_2"/>
    <property type="match status" value="1"/>
</dbReference>
<dbReference type="InterPro" id="IPR006139">
    <property type="entry name" value="D-isomer_2_OHA_DH_cat_dom"/>
</dbReference>
<comment type="similarity">
    <text evidence="1 4">Belongs to the D-isomer specific 2-hydroxyacid dehydrogenase family.</text>
</comment>
<evidence type="ECO:0000256" key="3">
    <source>
        <dbReference type="ARBA" id="ARBA00023027"/>
    </source>
</evidence>
<geneLocation type="plasmid" evidence="8">
    <name>pemeittgr7c</name>
</geneLocation>
<dbReference type="PROSITE" id="PS00671">
    <property type="entry name" value="D_2_HYDROXYACID_DH_3"/>
    <property type="match status" value="1"/>
</dbReference>
<dbReference type="InterPro" id="IPR050418">
    <property type="entry name" value="D-iso_2-hydroxyacid_DH_PdxB"/>
</dbReference>
<evidence type="ECO:0000313" key="8">
    <source>
        <dbReference type="Proteomes" id="UP000510721"/>
    </source>
</evidence>
<dbReference type="Pfam" id="PF00389">
    <property type="entry name" value="2-Hacid_dh"/>
    <property type="match status" value="1"/>
</dbReference>
<dbReference type="CDD" id="cd12172">
    <property type="entry name" value="PGDH_like_2"/>
    <property type="match status" value="1"/>
</dbReference>
<keyword evidence="3" id="KW-0520">NAD</keyword>
<proteinExistence type="inferred from homology"/>
<evidence type="ECO:0000256" key="4">
    <source>
        <dbReference type="RuleBase" id="RU003719"/>
    </source>
</evidence>
<dbReference type="GO" id="GO:0016616">
    <property type="term" value="F:oxidoreductase activity, acting on the CH-OH group of donors, NAD or NADP as acceptor"/>
    <property type="evidence" value="ECO:0007669"/>
    <property type="project" value="InterPro"/>
</dbReference>
<organism evidence="7 8">
    <name type="scientific">Sinorhizobium mexicanum</name>
    <dbReference type="NCBI Taxonomy" id="375549"/>
    <lineage>
        <taxon>Bacteria</taxon>
        <taxon>Pseudomonadati</taxon>
        <taxon>Pseudomonadota</taxon>
        <taxon>Alphaproteobacteria</taxon>
        <taxon>Hyphomicrobiales</taxon>
        <taxon>Rhizobiaceae</taxon>
        <taxon>Sinorhizobium/Ensifer group</taxon>
        <taxon>Sinorhizobium</taxon>
    </lineage>
</organism>
<name>A0A859QU90_9HYPH</name>
<evidence type="ECO:0000256" key="1">
    <source>
        <dbReference type="ARBA" id="ARBA00005854"/>
    </source>
</evidence>
<dbReference type="SUPFAM" id="SSF52283">
    <property type="entry name" value="Formate/glycerate dehydrogenase catalytic domain-like"/>
    <property type="match status" value="1"/>
</dbReference>
<dbReference type="SUPFAM" id="SSF51735">
    <property type="entry name" value="NAD(P)-binding Rossmann-fold domains"/>
    <property type="match status" value="1"/>
</dbReference>
<evidence type="ECO:0000259" key="5">
    <source>
        <dbReference type="Pfam" id="PF00389"/>
    </source>
</evidence>
<evidence type="ECO:0000256" key="2">
    <source>
        <dbReference type="ARBA" id="ARBA00023002"/>
    </source>
</evidence>
<dbReference type="FunFam" id="3.40.50.720:FF:000203">
    <property type="entry name" value="D-3-phosphoglycerate dehydrogenase (SerA)"/>
    <property type="match status" value="1"/>
</dbReference>
<dbReference type="Gene3D" id="3.40.50.720">
    <property type="entry name" value="NAD(P)-binding Rossmann-like Domain"/>
    <property type="match status" value="2"/>
</dbReference>
<dbReference type="Proteomes" id="UP000510721">
    <property type="component" value="Plasmid pEmeITTGR7c"/>
</dbReference>
<reference evidence="7 8" key="1">
    <citation type="submission" date="2019-06" db="EMBL/GenBank/DDBJ databases">
        <title>Complete genome sequence of Ensifer mexicanus ITTG R7 isolated from nodules of Acacia angustissima (Mill.) Kuntze.</title>
        <authorList>
            <person name="Rincon-Rosales R."/>
            <person name="Rogel M.A."/>
            <person name="Guerrero G."/>
            <person name="Rincon-Molina C.I."/>
            <person name="Lopez-Lopez A."/>
            <person name="Martinez-Romero E."/>
        </authorList>
    </citation>
    <scope>NUCLEOTIDE SEQUENCE [LARGE SCALE GENOMIC DNA]</scope>
    <source>
        <strain evidence="7 8">ITTG R7</strain>
        <plasmid evidence="8">pemeittgr7c</plasmid>
    </source>
</reference>
<dbReference type="AlphaFoldDB" id="A0A859QU90"/>
<keyword evidence="2 4" id="KW-0560">Oxidoreductase</keyword>
<feature type="domain" description="D-isomer specific 2-hydroxyacid dehydrogenase NAD-binding" evidence="6">
    <location>
        <begin position="117"/>
        <end position="290"/>
    </location>
</feature>
<gene>
    <name evidence="7" type="ORF">FKV68_30900</name>
</gene>
<dbReference type="EMBL" id="CP041241">
    <property type="protein sequence ID" value="QLL65697.1"/>
    <property type="molecule type" value="Genomic_DNA"/>
</dbReference>
<dbReference type="InterPro" id="IPR006140">
    <property type="entry name" value="D-isomer_DH_NAD-bd"/>
</dbReference>
<protein>
    <submittedName>
        <fullName evidence="7">Hydroxyacid dehydrogenase</fullName>
    </submittedName>
</protein>
<dbReference type="InterPro" id="IPR029753">
    <property type="entry name" value="D-isomer_DH_CS"/>
</dbReference>
<dbReference type="GO" id="GO:0051287">
    <property type="term" value="F:NAD binding"/>
    <property type="evidence" value="ECO:0007669"/>
    <property type="project" value="InterPro"/>
</dbReference>
<evidence type="ECO:0000313" key="7">
    <source>
        <dbReference type="EMBL" id="QLL65697.1"/>
    </source>
</evidence>
<dbReference type="RefSeq" id="WP_180942593.1">
    <property type="nucleotide sequence ID" value="NZ_CP041241.1"/>
</dbReference>
<dbReference type="KEGG" id="emx:FKV68_30900"/>
<feature type="domain" description="D-isomer specific 2-hydroxyacid dehydrogenase catalytic" evidence="5">
    <location>
        <begin position="38"/>
        <end position="317"/>
    </location>
</feature>
<evidence type="ECO:0000259" key="6">
    <source>
        <dbReference type="Pfam" id="PF02826"/>
    </source>
</evidence>